<keyword evidence="10" id="KW-1185">Reference proteome</keyword>
<feature type="domain" description="Phospholipase D-like" evidence="8">
    <location>
        <begin position="307"/>
        <end position="447"/>
    </location>
</feature>
<dbReference type="CDD" id="cd09130">
    <property type="entry name" value="PLDc_unchar2_2"/>
    <property type="match status" value="1"/>
</dbReference>
<evidence type="ECO:0000256" key="1">
    <source>
        <dbReference type="ARBA" id="ARBA00000798"/>
    </source>
</evidence>
<keyword evidence="7" id="KW-1133">Transmembrane helix</keyword>
<dbReference type="PANTHER" id="PTHR43856:SF1">
    <property type="entry name" value="MITOCHONDRIAL CARDIOLIPIN HYDROLASE"/>
    <property type="match status" value="1"/>
</dbReference>
<evidence type="ECO:0000256" key="6">
    <source>
        <dbReference type="ARBA" id="ARBA00023098"/>
    </source>
</evidence>
<dbReference type="Pfam" id="PF13091">
    <property type="entry name" value="PLDc_2"/>
    <property type="match status" value="1"/>
</dbReference>
<comment type="catalytic activity">
    <reaction evidence="1">
        <text>a 1,2-diacyl-sn-glycero-3-phosphocholine + H2O = a 1,2-diacyl-sn-glycero-3-phosphate + choline + H(+)</text>
        <dbReference type="Rhea" id="RHEA:14445"/>
        <dbReference type="ChEBI" id="CHEBI:15354"/>
        <dbReference type="ChEBI" id="CHEBI:15377"/>
        <dbReference type="ChEBI" id="CHEBI:15378"/>
        <dbReference type="ChEBI" id="CHEBI:57643"/>
        <dbReference type="ChEBI" id="CHEBI:58608"/>
        <dbReference type="EC" id="3.1.4.4"/>
    </reaction>
</comment>
<dbReference type="STRING" id="745820.SAMN04488053_105150"/>
<sequence length="484" mass="55707">MRKTVWIMIAAMVGLLYLGVITYHQLKPLPEGTAFVGESYMLAEEEISFLTDVTYGTEIEDEVYEHEIFDEIFSLIEEAEHFLVIDMFMVNEFSNEDRDYPELSSEFTRRIKNQMEEYPELKVVFITDPINTTYYSHDAQHIDPLKEAGAEVVYTDLTRLRDPNPIYSGFWRIGLQWFGQRGFTWLPNAFGETAPDVTVRSYLKLANIKANHRKTIMSENTGIITSANPHDASGFHSNVGVKVHGEIIKDMVKAERAVAAFSGGDLSRFPTEAELEEWIESADTENRPLQAQILTERRIEQAAIKIMNEAEAGDIIWCGMFYLSDRYIIEAMQEAEARGVEIRLILDPNQNAFGQEKIGLPNIPVARELLLRTDGNLTVRWYDTQEEQYHSKILYADRGDVRNVITGAANYTTRNLGNYNLENNISITAPADTAFMQEVDDYFMRMWENEDAHFTVEYEVYSDAITPFKYVLYTLQKSLRFTTY</sequence>
<gene>
    <name evidence="9" type="ORF">SAMN04488053_105150</name>
</gene>
<name>A0A1H0FY53_9BACI</name>
<dbReference type="Gene3D" id="3.30.870.10">
    <property type="entry name" value="Endonuclease Chain A"/>
    <property type="match status" value="2"/>
</dbReference>
<dbReference type="AlphaFoldDB" id="A0A1H0FY53"/>
<evidence type="ECO:0000256" key="7">
    <source>
        <dbReference type="SAM" id="Phobius"/>
    </source>
</evidence>
<dbReference type="SUPFAM" id="SSF56024">
    <property type="entry name" value="Phospholipase D/nuclease"/>
    <property type="match status" value="2"/>
</dbReference>
<evidence type="ECO:0000256" key="4">
    <source>
        <dbReference type="ARBA" id="ARBA00022801"/>
    </source>
</evidence>
<reference evidence="10" key="1">
    <citation type="submission" date="2016-10" db="EMBL/GenBank/DDBJ databases">
        <authorList>
            <person name="Varghese N."/>
            <person name="Submissions S."/>
        </authorList>
    </citation>
    <scope>NUCLEOTIDE SEQUENCE [LARGE SCALE GENOMIC DNA]</scope>
    <source>
        <strain evidence="10">CGMCC 1.10369</strain>
    </source>
</reference>
<accession>A0A1H0FY53</accession>
<evidence type="ECO:0000256" key="5">
    <source>
        <dbReference type="ARBA" id="ARBA00022963"/>
    </source>
</evidence>
<keyword evidence="5" id="KW-0442">Lipid degradation</keyword>
<comment type="similarity">
    <text evidence="2">Belongs to the phospholipase D family.</text>
</comment>
<dbReference type="Proteomes" id="UP000198778">
    <property type="component" value="Unassembled WGS sequence"/>
</dbReference>
<evidence type="ECO:0000259" key="8">
    <source>
        <dbReference type="Pfam" id="PF13091"/>
    </source>
</evidence>
<dbReference type="CDD" id="cd09129">
    <property type="entry name" value="PLDc_unchar2_1"/>
    <property type="match status" value="1"/>
</dbReference>
<dbReference type="InterPro" id="IPR051406">
    <property type="entry name" value="PLD_domain"/>
</dbReference>
<dbReference type="PANTHER" id="PTHR43856">
    <property type="entry name" value="CARDIOLIPIN HYDROLASE"/>
    <property type="match status" value="1"/>
</dbReference>
<dbReference type="GO" id="GO:0016891">
    <property type="term" value="F:RNA endonuclease activity producing 5'-phosphomonoesters, hydrolytic mechanism"/>
    <property type="evidence" value="ECO:0007669"/>
    <property type="project" value="TreeGrafter"/>
</dbReference>
<keyword evidence="6" id="KW-0443">Lipid metabolism</keyword>
<evidence type="ECO:0000256" key="3">
    <source>
        <dbReference type="ARBA" id="ARBA00012027"/>
    </source>
</evidence>
<dbReference type="EMBL" id="FNIL01000005">
    <property type="protein sequence ID" value="SDN99587.1"/>
    <property type="molecule type" value="Genomic_DNA"/>
</dbReference>
<evidence type="ECO:0000313" key="10">
    <source>
        <dbReference type="Proteomes" id="UP000198778"/>
    </source>
</evidence>
<dbReference type="OrthoDB" id="92272at2"/>
<dbReference type="EC" id="3.1.4.4" evidence="3"/>
<keyword evidence="7" id="KW-0812">Transmembrane</keyword>
<evidence type="ECO:0000256" key="2">
    <source>
        <dbReference type="ARBA" id="ARBA00008664"/>
    </source>
</evidence>
<protein>
    <recommendedName>
        <fullName evidence="3">phospholipase D</fullName>
        <ecNumber evidence="3">3.1.4.4</ecNumber>
    </recommendedName>
</protein>
<organism evidence="9 10">
    <name type="scientific">Alkalicoccus daliensis</name>
    <dbReference type="NCBI Taxonomy" id="745820"/>
    <lineage>
        <taxon>Bacteria</taxon>
        <taxon>Bacillati</taxon>
        <taxon>Bacillota</taxon>
        <taxon>Bacilli</taxon>
        <taxon>Bacillales</taxon>
        <taxon>Bacillaceae</taxon>
        <taxon>Alkalicoccus</taxon>
    </lineage>
</organism>
<dbReference type="GO" id="GO:0004630">
    <property type="term" value="F:phospholipase D activity"/>
    <property type="evidence" value="ECO:0007669"/>
    <property type="project" value="UniProtKB-EC"/>
</dbReference>
<dbReference type="GO" id="GO:0016042">
    <property type="term" value="P:lipid catabolic process"/>
    <property type="evidence" value="ECO:0007669"/>
    <property type="project" value="UniProtKB-KW"/>
</dbReference>
<proteinExistence type="inferred from homology"/>
<evidence type="ECO:0000313" key="9">
    <source>
        <dbReference type="EMBL" id="SDN99587.1"/>
    </source>
</evidence>
<dbReference type="InterPro" id="IPR025202">
    <property type="entry name" value="PLD-like_dom"/>
</dbReference>
<keyword evidence="7" id="KW-0472">Membrane</keyword>
<dbReference type="RefSeq" id="WP_090842874.1">
    <property type="nucleotide sequence ID" value="NZ_FNIL01000005.1"/>
</dbReference>
<keyword evidence="4" id="KW-0378">Hydrolase</keyword>
<feature type="transmembrane region" description="Helical" evidence="7">
    <location>
        <begin position="5"/>
        <end position="26"/>
    </location>
</feature>